<feature type="compositionally biased region" description="Pro residues" evidence="1">
    <location>
        <begin position="700"/>
        <end position="715"/>
    </location>
</feature>
<protein>
    <submittedName>
        <fullName evidence="2">Uncharacterized protein</fullName>
    </submittedName>
</protein>
<evidence type="ECO:0000313" key="3">
    <source>
        <dbReference type="Proteomes" id="UP000298390"/>
    </source>
</evidence>
<feature type="compositionally biased region" description="Acidic residues" evidence="1">
    <location>
        <begin position="731"/>
        <end position="740"/>
    </location>
</feature>
<feature type="compositionally biased region" description="Pro residues" evidence="1">
    <location>
        <begin position="395"/>
        <end position="407"/>
    </location>
</feature>
<feature type="compositionally biased region" description="Pro residues" evidence="1">
    <location>
        <begin position="254"/>
        <end position="265"/>
    </location>
</feature>
<accession>A0A4Y9XP07</accession>
<feature type="non-terminal residue" evidence="2">
    <location>
        <position position="755"/>
    </location>
</feature>
<feature type="compositionally biased region" description="Pro residues" evidence="1">
    <location>
        <begin position="212"/>
        <end position="224"/>
    </location>
</feature>
<feature type="compositionally biased region" description="Basic and acidic residues" evidence="1">
    <location>
        <begin position="234"/>
        <end position="245"/>
    </location>
</feature>
<evidence type="ECO:0000313" key="2">
    <source>
        <dbReference type="EMBL" id="TFY51488.1"/>
    </source>
</evidence>
<feature type="region of interest" description="Disordered" evidence="1">
    <location>
        <begin position="134"/>
        <end position="291"/>
    </location>
</feature>
<dbReference type="Proteomes" id="UP000298390">
    <property type="component" value="Unassembled WGS sequence"/>
</dbReference>
<feature type="region of interest" description="Disordered" evidence="1">
    <location>
        <begin position="32"/>
        <end position="72"/>
    </location>
</feature>
<feature type="compositionally biased region" description="Basic and acidic residues" evidence="1">
    <location>
        <begin position="492"/>
        <end position="509"/>
    </location>
</feature>
<dbReference type="AlphaFoldDB" id="A0A4Y9XP07"/>
<feature type="compositionally biased region" description="Acidic residues" evidence="1">
    <location>
        <begin position="510"/>
        <end position="538"/>
    </location>
</feature>
<proteinExistence type="predicted"/>
<evidence type="ECO:0000256" key="1">
    <source>
        <dbReference type="SAM" id="MobiDB-lite"/>
    </source>
</evidence>
<feature type="compositionally biased region" description="Pro residues" evidence="1">
    <location>
        <begin position="433"/>
        <end position="445"/>
    </location>
</feature>
<organism evidence="2 3">
    <name type="scientific">Rhodofomes roseus</name>
    <dbReference type="NCBI Taxonomy" id="34475"/>
    <lineage>
        <taxon>Eukaryota</taxon>
        <taxon>Fungi</taxon>
        <taxon>Dikarya</taxon>
        <taxon>Basidiomycota</taxon>
        <taxon>Agaricomycotina</taxon>
        <taxon>Agaricomycetes</taxon>
        <taxon>Polyporales</taxon>
        <taxon>Rhodofomes</taxon>
    </lineage>
</organism>
<sequence length="755" mass="82758">MRTRVFSRLVNARAYHAQRRDRARATVLQEGAVHESPSPLPGAPPAAPEVAAPSIVQAESLGPHGDREPEVAGSQMDALIESVHAADTELAEETKKALADVTPPLVAGPIEIEEPEAEPPAHEDKAQVIAAPGEAVEDAVEDAAAAEAEAEAHEEVAEPTIQAEEHHQQPEEHHLSEQEIAQQEIAQEEKAARRKRIAERLAKAGGVNPLSGPAPPMASPPVSPPLGHSIPASAERRQSLRKDSHGSIGSEKPSSPPLVPTSPKPEVPRRQGSMHSDERRYSLGEPEPAPELVRTFAEEIVEEPEPHDQHEAIHEEQHVAEDSYLPEETGDEHETVHYYVDPTPVEEEAYKEEEEIQNDEYMQEEVPSLPPPRTHPSIAEAVSPPSRSPSKRLSMPPPRLPPPPPPQHDAEETEEVEPFATHEPVKRMSVSPVAPPRLPPPPPPPHVDEQEEAQEELPPPVHRERRPPVHSVEELSGAHVHTKTPEMTHILVDGHEQPMIHSGPSREDHEDAEYTDELYEEPEYEGYEQDFAEDDDPIEAFTRPLHYQDTLAPLPEAQAGETLDEVEEAPPPPPRRPPVPGQPPRVTSPPLPPGRRPSADQPSRLATPPPVPRPAPLLVTPPAKHDDEVLDDSDGDPGFYSPPKSPLFRTQPLPVPMSPPQTEGPPQAQAPEEDEEDPEQARRRTIAERMAKLGGIRFGAPPPPPPVRRPQPPPESQEAEEGAPQEREGEAQEAPEEEDEFARKQRISARIAGMG</sequence>
<comment type="caution">
    <text evidence="2">The sequence shown here is derived from an EMBL/GenBank/DDBJ whole genome shotgun (WGS) entry which is preliminary data.</text>
</comment>
<feature type="compositionally biased region" description="Basic and acidic residues" evidence="1">
    <location>
        <begin position="163"/>
        <end position="177"/>
    </location>
</feature>
<feature type="region of interest" description="Disordered" evidence="1">
    <location>
        <begin position="303"/>
        <end position="755"/>
    </location>
</feature>
<reference evidence="2 3" key="1">
    <citation type="submission" date="2019-01" db="EMBL/GenBank/DDBJ databases">
        <title>Genome sequencing of the rare red list fungi Fomitopsis rosea.</title>
        <authorList>
            <person name="Buettner E."/>
            <person name="Kellner H."/>
        </authorList>
    </citation>
    <scope>NUCLEOTIDE SEQUENCE [LARGE SCALE GENOMIC DNA]</scope>
    <source>
        <strain evidence="2 3">DSM 105464</strain>
    </source>
</reference>
<feature type="compositionally biased region" description="Pro residues" evidence="1">
    <location>
        <begin position="569"/>
        <end position="595"/>
    </location>
</feature>
<feature type="compositionally biased region" description="Acidic residues" evidence="1">
    <location>
        <begin position="344"/>
        <end position="363"/>
    </location>
</feature>
<feature type="compositionally biased region" description="Basic and acidic residues" evidence="1">
    <location>
        <begin position="304"/>
        <end position="321"/>
    </location>
</feature>
<feature type="compositionally biased region" description="Pro residues" evidence="1">
    <location>
        <begin position="38"/>
        <end position="47"/>
    </location>
</feature>
<feature type="compositionally biased region" description="Pro residues" evidence="1">
    <location>
        <begin position="653"/>
        <end position="663"/>
    </location>
</feature>
<name>A0A4Y9XP07_9APHY</name>
<dbReference type="EMBL" id="SEKV01001174">
    <property type="protein sequence ID" value="TFY51488.1"/>
    <property type="molecule type" value="Genomic_DNA"/>
</dbReference>
<feature type="compositionally biased region" description="Basic and acidic residues" evidence="1">
    <location>
        <begin position="679"/>
        <end position="691"/>
    </location>
</feature>
<gene>
    <name evidence="2" type="ORF">EVJ58_g10538</name>
</gene>
<dbReference type="STRING" id="34475.A0A4Y9XP07"/>